<dbReference type="RefSeq" id="WP_085275222.1">
    <property type="nucleotide sequence ID" value="NZ_FXAG01000003.1"/>
</dbReference>
<organism evidence="3 4">
    <name type="scientific">Pseudogulbenkiania subflava DSM 22618</name>
    <dbReference type="NCBI Taxonomy" id="1123014"/>
    <lineage>
        <taxon>Bacteria</taxon>
        <taxon>Pseudomonadati</taxon>
        <taxon>Pseudomonadota</taxon>
        <taxon>Betaproteobacteria</taxon>
        <taxon>Neisseriales</taxon>
        <taxon>Chromobacteriaceae</taxon>
        <taxon>Pseudogulbenkiania</taxon>
    </lineage>
</organism>
<dbReference type="InterPro" id="IPR003423">
    <property type="entry name" value="OMP_efflux"/>
</dbReference>
<keyword evidence="2" id="KW-0732">Signal</keyword>
<dbReference type="SUPFAM" id="SSF56954">
    <property type="entry name" value="Outer membrane efflux proteins (OEP)"/>
    <property type="match status" value="1"/>
</dbReference>
<keyword evidence="4" id="KW-1185">Reference proteome</keyword>
<dbReference type="Pfam" id="PF02321">
    <property type="entry name" value="OEP"/>
    <property type="match status" value="1"/>
</dbReference>
<reference evidence="4" key="1">
    <citation type="submission" date="2017-04" db="EMBL/GenBank/DDBJ databases">
        <authorList>
            <person name="Varghese N."/>
            <person name="Submissions S."/>
        </authorList>
    </citation>
    <scope>NUCLEOTIDE SEQUENCE [LARGE SCALE GENOMIC DNA]</scope>
    <source>
        <strain evidence="4">DSM 22618</strain>
    </source>
</reference>
<protein>
    <submittedName>
        <fullName evidence="3">Outer membrane protein, cobalt-zinc-cadmium efflux system</fullName>
    </submittedName>
</protein>
<feature type="signal peptide" evidence="2">
    <location>
        <begin position="1"/>
        <end position="27"/>
    </location>
</feature>
<evidence type="ECO:0000313" key="4">
    <source>
        <dbReference type="Proteomes" id="UP000192920"/>
    </source>
</evidence>
<accession>A0A1Y6BHF4</accession>
<gene>
    <name evidence="3" type="ORF">SAMN02745746_00887</name>
</gene>
<dbReference type="InterPro" id="IPR010131">
    <property type="entry name" value="MdtP/NodT-like"/>
</dbReference>
<dbReference type="Gene3D" id="1.20.1600.10">
    <property type="entry name" value="Outer membrane efflux proteins (OEP)"/>
    <property type="match status" value="1"/>
</dbReference>
<dbReference type="GO" id="GO:0015562">
    <property type="term" value="F:efflux transmembrane transporter activity"/>
    <property type="evidence" value="ECO:0007669"/>
    <property type="project" value="InterPro"/>
</dbReference>
<name>A0A1Y6BHF4_9NEIS</name>
<evidence type="ECO:0000256" key="1">
    <source>
        <dbReference type="ARBA" id="ARBA00007613"/>
    </source>
</evidence>
<dbReference type="STRING" id="1123014.SAMN02745746_00887"/>
<proteinExistence type="inferred from homology"/>
<evidence type="ECO:0000256" key="2">
    <source>
        <dbReference type="SAM" id="SignalP"/>
    </source>
</evidence>
<sequence length="401" mass="43603">MPYPHPFYRGALGVAALWLGLSAPLSAATLKDALDHAWAAYLPAQSARTAQFDAQDAAARAWLPEPPTLTLSGRSDQLDGNAGRREWEAEVGVPLWLWGQRDRAGAVAQGERDASMQGLAQQRWQLAGELREAWWEVRLAQVELDATDLKLKEASRLEADVARRVKAGDLAPLDQNLARSTVSQAKSERLRAQAALTRAQGQFAALSRGARVPDQDEILAGEIAPEQHPQLQELAAKASVAQAKLQQAAGDTRNNPELAFTVTRERDSREEAYQNLAKIAIKIPFGSSARNQPRITAANAELIEAQLARDSAQRKLAASVAASRAELEQSRGTAALQQERLQLAEQSFVWVDKAFQAGQLELPALIRAETELADARLQAARTRSEAARAVSRYNQAVGALP</sequence>
<dbReference type="Proteomes" id="UP000192920">
    <property type="component" value="Unassembled WGS sequence"/>
</dbReference>
<evidence type="ECO:0000313" key="3">
    <source>
        <dbReference type="EMBL" id="SMF03618.1"/>
    </source>
</evidence>
<dbReference type="AlphaFoldDB" id="A0A1Y6BHF4"/>
<feature type="chain" id="PRO_5012373510" evidence="2">
    <location>
        <begin position="28"/>
        <end position="401"/>
    </location>
</feature>
<dbReference type="EMBL" id="FXAG01000003">
    <property type="protein sequence ID" value="SMF03618.1"/>
    <property type="molecule type" value="Genomic_DNA"/>
</dbReference>
<dbReference type="PANTHER" id="PTHR30203">
    <property type="entry name" value="OUTER MEMBRANE CATION EFFLUX PROTEIN"/>
    <property type="match status" value="1"/>
</dbReference>
<dbReference type="PANTHER" id="PTHR30203:SF24">
    <property type="entry name" value="BLR4935 PROTEIN"/>
    <property type="match status" value="1"/>
</dbReference>
<comment type="similarity">
    <text evidence="1">Belongs to the outer membrane factor (OMF) (TC 1.B.17) family.</text>
</comment>